<organism evidence="2 3">
    <name type="scientific">Candidatus Doudnabacteria bacterium RIFCSPHIGHO2_01_FULL_49_9</name>
    <dbReference type="NCBI Taxonomy" id="1817827"/>
    <lineage>
        <taxon>Bacteria</taxon>
        <taxon>Candidatus Doudnaibacteriota</taxon>
    </lineage>
</organism>
<dbReference type="Proteomes" id="UP000176339">
    <property type="component" value="Unassembled WGS sequence"/>
</dbReference>
<dbReference type="EMBL" id="MFEN01000003">
    <property type="protein sequence ID" value="OGE84599.1"/>
    <property type="molecule type" value="Genomic_DNA"/>
</dbReference>
<keyword evidence="1" id="KW-0175">Coiled coil</keyword>
<dbReference type="AlphaFoldDB" id="A0A1F5P3W1"/>
<evidence type="ECO:0000313" key="2">
    <source>
        <dbReference type="EMBL" id="OGE84599.1"/>
    </source>
</evidence>
<protein>
    <submittedName>
        <fullName evidence="2">Uncharacterized protein</fullName>
    </submittedName>
</protein>
<name>A0A1F5P3W1_9BACT</name>
<accession>A0A1F5P3W1</accession>
<evidence type="ECO:0000313" key="3">
    <source>
        <dbReference type="Proteomes" id="UP000176339"/>
    </source>
</evidence>
<reference evidence="2 3" key="1">
    <citation type="journal article" date="2016" name="Nat. Commun.">
        <title>Thousands of microbial genomes shed light on interconnected biogeochemical processes in an aquifer system.</title>
        <authorList>
            <person name="Anantharaman K."/>
            <person name="Brown C.T."/>
            <person name="Hug L.A."/>
            <person name="Sharon I."/>
            <person name="Castelle C.J."/>
            <person name="Probst A.J."/>
            <person name="Thomas B.C."/>
            <person name="Singh A."/>
            <person name="Wilkins M.J."/>
            <person name="Karaoz U."/>
            <person name="Brodie E.L."/>
            <person name="Williams K.H."/>
            <person name="Hubbard S.S."/>
            <person name="Banfield J.F."/>
        </authorList>
    </citation>
    <scope>NUCLEOTIDE SEQUENCE [LARGE SCALE GENOMIC DNA]</scope>
</reference>
<evidence type="ECO:0000256" key="1">
    <source>
        <dbReference type="SAM" id="Coils"/>
    </source>
</evidence>
<gene>
    <name evidence="2" type="ORF">A2846_03690</name>
</gene>
<sequence length="113" mass="12873">MRFEQFQGKKPRSREEIKADNLELLSDAKQELSELKDKEIMLMNWLTNSTMELNEPAIQTAQDELTNTRSRMSLLDERIRNLEAATTVEVGVKGVEETTALVDAPSLKSPYES</sequence>
<comment type="caution">
    <text evidence="2">The sequence shown here is derived from an EMBL/GenBank/DDBJ whole genome shotgun (WGS) entry which is preliminary data.</text>
</comment>
<feature type="coiled-coil region" evidence="1">
    <location>
        <begin position="18"/>
        <end position="85"/>
    </location>
</feature>
<proteinExistence type="predicted"/>